<protein>
    <submittedName>
        <fullName evidence="2">Uncharacterized protein LOC101503959</fullName>
    </submittedName>
</protein>
<reference evidence="2" key="2">
    <citation type="submission" date="2025-08" db="UniProtKB">
        <authorList>
            <consortium name="RefSeq"/>
        </authorList>
    </citation>
    <scope>IDENTIFICATION</scope>
    <source>
        <tissue evidence="2">Etiolated seedlings</tissue>
    </source>
</reference>
<gene>
    <name evidence="2" type="primary">LOC101503959</name>
</gene>
<dbReference type="GeneID" id="101503959"/>
<evidence type="ECO:0000313" key="2">
    <source>
        <dbReference type="RefSeq" id="XP_004501949.1"/>
    </source>
</evidence>
<dbReference type="AlphaFoldDB" id="A0A1S2YBN4"/>
<dbReference type="KEGG" id="cam:101503959"/>
<proteinExistence type="predicted"/>
<dbReference type="STRING" id="3827.A0A1S2YBN4"/>
<dbReference type="PANTHER" id="PTHR47076">
    <property type="entry name" value="NHL DOMAIN PROTEIN"/>
    <property type="match status" value="1"/>
</dbReference>
<name>A0A1S2YBN4_CICAR</name>
<dbReference type="Proteomes" id="UP000087171">
    <property type="component" value="Chromosome Ca5"/>
</dbReference>
<dbReference type="PANTHER" id="PTHR47076:SF9">
    <property type="entry name" value="NHL DOMAIN PROTEIN"/>
    <property type="match status" value="1"/>
</dbReference>
<accession>A0A1S2YBN4</accession>
<reference evidence="1" key="1">
    <citation type="journal article" date="2013" name="Nat. Biotechnol.">
        <title>Draft genome sequence of chickpea (Cicer arietinum) provides a resource for trait improvement.</title>
        <authorList>
            <person name="Varshney R.K."/>
            <person name="Song C."/>
            <person name="Saxena R.K."/>
            <person name="Azam S."/>
            <person name="Yu S."/>
            <person name="Sharpe A.G."/>
            <person name="Cannon S."/>
            <person name="Baek J."/>
            <person name="Rosen B.D."/>
            <person name="Tar'an B."/>
            <person name="Millan T."/>
            <person name="Zhang X."/>
            <person name="Ramsay L.D."/>
            <person name="Iwata A."/>
            <person name="Wang Y."/>
            <person name="Nelson W."/>
            <person name="Farmer A.D."/>
            <person name="Gaur P.M."/>
            <person name="Soderlund C."/>
            <person name="Penmetsa R.V."/>
            <person name="Xu C."/>
            <person name="Bharti A.K."/>
            <person name="He W."/>
            <person name="Winter P."/>
            <person name="Zhao S."/>
            <person name="Hane J.K."/>
            <person name="Carrasquilla-Garcia N."/>
            <person name="Condie J.A."/>
            <person name="Upadhyaya H.D."/>
            <person name="Luo M.C."/>
            <person name="Thudi M."/>
            <person name="Gowda C.L."/>
            <person name="Singh N.P."/>
            <person name="Lichtenzveig J."/>
            <person name="Gali K.K."/>
            <person name="Rubio J."/>
            <person name="Nadarajan N."/>
            <person name="Dolezel J."/>
            <person name="Bansal K.C."/>
            <person name="Xu X."/>
            <person name="Edwards D."/>
            <person name="Zhang G."/>
            <person name="Kahl G."/>
            <person name="Gil J."/>
            <person name="Singh K.B."/>
            <person name="Datta S.K."/>
            <person name="Jackson S.A."/>
            <person name="Wang J."/>
            <person name="Cook D.R."/>
        </authorList>
    </citation>
    <scope>NUCLEOTIDE SEQUENCE [LARGE SCALE GENOMIC DNA]</scope>
    <source>
        <strain evidence="1">cv. CDC Frontier</strain>
    </source>
</reference>
<dbReference type="OrthoDB" id="1723198at2759"/>
<dbReference type="RefSeq" id="XP_004501949.1">
    <property type="nucleotide sequence ID" value="XM_004501892.3"/>
</dbReference>
<evidence type="ECO:0000313" key="1">
    <source>
        <dbReference type="Proteomes" id="UP000087171"/>
    </source>
</evidence>
<dbReference type="eggNOG" id="ENOG502S4NQ">
    <property type="taxonomic scope" value="Eukaryota"/>
</dbReference>
<sequence>MELDSTASGEDTSNTSCTFCCFGSRRSTTADLPWWDRMRSWSAPRSEAQPITGTAGDHWCSRGFMRVREWSEIAAGPRWKTFIRRFNRNRSGGFRHAGKYQYDPLSYSLNFDEGPGQNGDFEDDSPDGFRNFSARYVAATPLKSVSTDLEQNVVVSS</sequence>
<keyword evidence="1" id="KW-1185">Reference proteome</keyword>
<dbReference type="PaxDb" id="3827-XP_004501949.1"/>
<organism evidence="1 2">
    <name type="scientific">Cicer arietinum</name>
    <name type="common">Chickpea</name>
    <name type="synonym">Garbanzo</name>
    <dbReference type="NCBI Taxonomy" id="3827"/>
    <lineage>
        <taxon>Eukaryota</taxon>
        <taxon>Viridiplantae</taxon>
        <taxon>Streptophyta</taxon>
        <taxon>Embryophyta</taxon>
        <taxon>Tracheophyta</taxon>
        <taxon>Spermatophyta</taxon>
        <taxon>Magnoliopsida</taxon>
        <taxon>eudicotyledons</taxon>
        <taxon>Gunneridae</taxon>
        <taxon>Pentapetalae</taxon>
        <taxon>rosids</taxon>
        <taxon>fabids</taxon>
        <taxon>Fabales</taxon>
        <taxon>Fabaceae</taxon>
        <taxon>Papilionoideae</taxon>
        <taxon>50 kb inversion clade</taxon>
        <taxon>NPAAA clade</taxon>
        <taxon>Hologalegina</taxon>
        <taxon>IRL clade</taxon>
        <taxon>Cicereae</taxon>
        <taxon>Cicer</taxon>
    </lineage>
</organism>